<organism evidence="1 2">
    <name type="scientific">Acinetobacter baylyi (strain ATCC 33305 / BD413 / ADP1)</name>
    <dbReference type="NCBI Taxonomy" id="62977"/>
    <lineage>
        <taxon>Bacteria</taxon>
        <taxon>Pseudomonadati</taxon>
        <taxon>Pseudomonadota</taxon>
        <taxon>Gammaproteobacteria</taxon>
        <taxon>Moraxellales</taxon>
        <taxon>Moraxellaceae</taxon>
        <taxon>Acinetobacter</taxon>
    </lineage>
</organism>
<dbReference type="HOGENOM" id="CLU_189652_1_0_6"/>
<name>Q6F8X0_ACIAD</name>
<dbReference type="AlphaFoldDB" id="Q6F8X0"/>
<evidence type="ECO:0008006" key="3">
    <source>
        <dbReference type="Google" id="ProtNLM"/>
    </source>
</evidence>
<reference evidence="1 2" key="1">
    <citation type="journal article" date="2004" name="Nucleic Acids Res.">
        <title>Unique features revealed by the genome sequence of Acinetobacter sp. ADP1, a versatile and naturally transformation competent bacterium.</title>
        <authorList>
            <person name="Barbe V."/>
            <person name="Vallenet D."/>
            <person name="Fonknechten N."/>
            <person name="Kreimeyer A."/>
            <person name="Oztas S."/>
            <person name="Labarre L."/>
            <person name="Cruveiller S."/>
            <person name="Robert C."/>
            <person name="Duprat S."/>
            <person name="Wincker P."/>
            <person name="Ornston L.N."/>
            <person name="Weissenbach J."/>
            <person name="Marliere P."/>
            <person name="Cohen G.N."/>
            <person name="Medigue C."/>
        </authorList>
    </citation>
    <scope>NUCLEOTIDE SEQUENCE [LARGE SCALE GENOMIC DNA]</scope>
    <source>
        <strain evidence="2">ATCC 33305 / BD413 / ADP1</strain>
    </source>
</reference>
<evidence type="ECO:0000313" key="1">
    <source>
        <dbReference type="EMBL" id="CAG69495.1"/>
    </source>
</evidence>
<protein>
    <recommendedName>
        <fullName evidence="3">Acyl-CoA thioesterase</fullName>
    </recommendedName>
</protein>
<proteinExistence type="predicted"/>
<accession>Q6F8X0</accession>
<sequence>MRNHFKQAKFVSQITWTVEMDAILIENSGLDIQALEQLLNVEEIEIQERKRILGLIKRNRQLRKIF</sequence>
<evidence type="ECO:0000313" key="2">
    <source>
        <dbReference type="Proteomes" id="UP000000430"/>
    </source>
</evidence>
<dbReference type="EMBL" id="CR543861">
    <property type="protein sequence ID" value="CAG69495.1"/>
    <property type="molecule type" value="Genomic_DNA"/>
</dbReference>
<dbReference type="Proteomes" id="UP000000430">
    <property type="component" value="Chromosome"/>
</dbReference>
<dbReference type="OrthoDB" id="6708616at2"/>
<gene>
    <name evidence="1" type="ordered locus">ACIAD2750</name>
</gene>
<dbReference type="BioCyc" id="ASP62977:ACIAD_RS12460-MONOMER"/>
<dbReference type="KEGG" id="aci:ACIAD2750"/>